<dbReference type="PANTHER" id="PTHR13140:SF289">
    <property type="entry name" value="UNCONVENTIONAL MYOSIN-XIX"/>
    <property type="match status" value="1"/>
</dbReference>
<evidence type="ECO:0000256" key="3">
    <source>
        <dbReference type="ARBA" id="ARBA00022679"/>
    </source>
</evidence>
<keyword evidence="3" id="KW-0808">Transferase</keyword>
<dbReference type="PRINTS" id="PR00193">
    <property type="entry name" value="MYOSINHEAVY"/>
</dbReference>
<comment type="similarity">
    <text evidence="15">Belongs to the TRAFAC class myosin-kinesin ATPase superfamily. Myosin family.</text>
</comment>
<proteinExistence type="inferred from homology"/>
<keyword evidence="14 15" id="KW-0009">Actin-binding</keyword>
<accession>A0A7R8WIP2</accession>
<dbReference type="InterPro" id="IPR009729">
    <property type="entry name" value="Gal-3-0_sulfotransfrase"/>
</dbReference>
<dbReference type="Gene3D" id="1.10.10.820">
    <property type="match status" value="1"/>
</dbReference>
<dbReference type="PROSITE" id="PS51456">
    <property type="entry name" value="MYOSIN_MOTOR"/>
    <property type="match status" value="1"/>
</dbReference>
<dbReference type="InterPro" id="IPR036961">
    <property type="entry name" value="Kinesin_motor_dom_sf"/>
</dbReference>
<evidence type="ECO:0000256" key="11">
    <source>
        <dbReference type="ARBA" id="ARBA00023136"/>
    </source>
</evidence>
<dbReference type="Pfam" id="PF00063">
    <property type="entry name" value="Myosin_head"/>
    <property type="match status" value="1"/>
</dbReference>
<evidence type="ECO:0000256" key="13">
    <source>
        <dbReference type="ARBA" id="ARBA00023180"/>
    </source>
</evidence>
<sequence>MVAAERKSLVHDLKDLTHVDEKAVSSHLQRRASAGQFFSSIGAQVLVSLNPLREIPGLFDEDERNADPSRPHLWRAADEAREWLWVHSKSVILMHGRTGAGKSYGTRRLLQRLLQGPTTNSLTPEGLLTGNSLESLILDAEKVLEAFGNAATIHNKNSSRFGKFIELTFSVPCVSRGSRVQGASVRTYLLERTRVSGPPPGEKNFHIFYQFLSSESQQLHCENPVYTIAPGFSYSPELREDFETTMNSLTRLGFPQQELSGICSTLWGLLRLGEIHFAHDNVADRWTVAGGSSSLRGILGVSEMALAGVLTSQQIAPGHGRRVSVYARPCQSREECEARRDTLMRVLYQNLFRALVVRIGSSLGEARERSFREEVKTATIGILDMYGFEVYEAGNSLEQLCINYANERLQHLFNSVFIKEQMEEFALQGLQEAAMFHDTEMAERSESCLDLLHGPISVFSHIDQQSLLRMGKSWTLFCELERSLSSHRLFSLVAIDRRRNAAPGKASPQRSLAPARRLMVGSEGFLIRHYAQDVAYSVQGLLERNRDQVSSDICELLQRSKNQWVAGIFSPEPSTNLTLDSASPLTPRPTRRKATVLSKFKASLDELLKDLCSSQIFYVRCLHPSNLQDQVRTSGILQAIVLARAGFPISGLLLVIFSVRSSAAWVRDRWASDRSWNVGREDRSSWRDDVFQHTFEMDQDEPSFEAEKDFKSPEDVLVPESPPVLQSVSRLPEFYGLKSNLSCFSCDSDIDPTCESFALNFVVDFKEKLRLISPCFPGQSVFCSLKVVNGPSENSTLMSYSRGCQGLRDEAGHLLQEGCKDSSEDGRTTRLCLCSKFSHEEFLSRYSPLVQMAAKASALLEAAVLGAWENSDDVDKENSGGNQTPEKSRHNLREVEWSLRTSTPLRARNGKFKADPVTFALSNDSVPSGCSLRPNLVFLKIPKTGSMTFSTIMDRLIVKHQLLLATPPISTRLSSFSSNEEFKRCMFQDGSHSPPSGRANILYHHTILGGREMDTVVGPNPVRVTLIRHPVNQVMSFWNHARSFDHEGMTLGWPVSNNCELKEYLANPSNCWPGIMDFVFWFDMQSKYLNVYSSPVTSELENIVVGLNDYFDLVMLTERYDESLILLKDLLCLEWDDVMYKKANVKLFTANRPTLTIEERIKILEKSHTDWFIYKYFSRQLEAKIEIYGRERMKKDLAYFRARNKEWGATHSLDIDRDLRETIHQNKRRVQKLHMEQREQKPKNILDFWNGLHSPKKEMCPSVLSTPTALSPPPFMKILLDSRSWSALSEHRAAPPRWLISRVLDTVVSFPSGCDEEAKPSYHLGTSLVYLQKEPFHKLEDEMQRRVRDRVHRK</sequence>
<name>A0A7R8WIP2_9CRUS</name>
<keyword evidence="9" id="KW-0333">Golgi apparatus</keyword>
<dbReference type="EMBL" id="OB662297">
    <property type="protein sequence ID" value="CAD7229814.1"/>
    <property type="molecule type" value="Genomic_DNA"/>
</dbReference>
<keyword evidence="4" id="KW-0812">Transmembrane</keyword>
<keyword evidence="7" id="KW-0735">Signal-anchor</keyword>
<keyword evidence="8" id="KW-1133">Transmembrane helix</keyword>
<comment type="similarity">
    <text evidence="2">Belongs to the galactose-3-O-sulfotransferase family.</text>
</comment>
<dbReference type="OrthoDB" id="514299at2759"/>
<gene>
    <name evidence="16" type="ORF">CTOB1V02_LOCUS7680</name>
</gene>
<feature type="binding site" evidence="15">
    <location>
        <begin position="96"/>
        <end position="103"/>
    </location>
    <ligand>
        <name>ATP</name>
        <dbReference type="ChEBI" id="CHEBI:30616"/>
    </ligand>
</feature>
<evidence type="ECO:0000256" key="12">
    <source>
        <dbReference type="ARBA" id="ARBA00023175"/>
    </source>
</evidence>
<evidence type="ECO:0000256" key="10">
    <source>
        <dbReference type="ARBA" id="ARBA00023123"/>
    </source>
</evidence>
<dbReference type="SMART" id="SM00242">
    <property type="entry name" value="MYSc"/>
    <property type="match status" value="1"/>
</dbReference>
<dbReference type="Gene3D" id="3.40.850.10">
    <property type="entry name" value="Kinesin motor domain"/>
    <property type="match status" value="1"/>
</dbReference>
<evidence type="ECO:0000256" key="9">
    <source>
        <dbReference type="ARBA" id="ARBA00023034"/>
    </source>
</evidence>
<comment type="subcellular location">
    <subcellularLocation>
        <location evidence="1">Golgi apparatus membrane</location>
        <topology evidence="1">Single-pass type II membrane protein</topology>
    </subcellularLocation>
</comment>
<dbReference type="Gene3D" id="3.40.50.300">
    <property type="entry name" value="P-loop containing nucleotide triphosphate hydrolases"/>
    <property type="match status" value="1"/>
</dbReference>
<organism evidence="16">
    <name type="scientific">Cyprideis torosa</name>
    <dbReference type="NCBI Taxonomy" id="163714"/>
    <lineage>
        <taxon>Eukaryota</taxon>
        <taxon>Metazoa</taxon>
        <taxon>Ecdysozoa</taxon>
        <taxon>Arthropoda</taxon>
        <taxon>Crustacea</taxon>
        <taxon>Oligostraca</taxon>
        <taxon>Ostracoda</taxon>
        <taxon>Podocopa</taxon>
        <taxon>Podocopida</taxon>
        <taxon>Cytherocopina</taxon>
        <taxon>Cytheroidea</taxon>
        <taxon>Cytherideidae</taxon>
        <taxon>Cyprideis</taxon>
    </lineage>
</organism>
<keyword evidence="12 15" id="KW-0505">Motor protein</keyword>
<keyword evidence="10 15" id="KW-0518">Myosin</keyword>
<evidence type="ECO:0000256" key="8">
    <source>
        <dbReference type="ARBA" id="ARBA00022989"/>
    </source>
</evidence>
<dbReference type="InterPro" id="IPR027417">
    <property type="entry name" value="P-loop_NTPase"/>
</dbReference>
<dbReference type="GO" id="GO:0007015">
    <property type="term" value="P:actin filament organization"/>
    <property type="evidence" value="ECO:0007669"/>
    <property type="project" value="TreeGrafter"/>
</dbReference>
<dbReference type="GO" id="GO:0000146">
    <property type="term" value="F:microfilament motor activity"/>
    <property type="evidence" value="ECO:0007669"/>
    <property type="project" value="TreeGrafter"/>
</dbReference>
<evidence type="ECO:0000256" key="15">
    <source>
        <dbReference type="PROSITE-ProRule" id="PRU00782"/>
    </source>
</evidence>
<evidence type="ECO:0000256" key="2">
    <source>
        <dbReference type="ARBA" id="ARBA00008124"/>
    </source>
</evidence>
<keyword evidence="5 15" id="KW-0547">Nucleotide-binding</keyword>
<dbReference type="GO" id="GO:0051015">
    <property type="term" value="F:actin filament binding"/>
    <property type="evidence" value="ECO:0007669"/>
    <property type="project" value="TreeGrafter"/>
</dbReference>
<dbReference type="GO" id="GO:0000139">
    <property type="term" value="C:Golgi membrane"/>
    <property type="evidence" value="ECO:0007669"/>
    <property type="project" value="UniProtKB-SubCell"/>
</dbReference>
<keyword evidence="6 15" id="KW-0067">ATP-binding</keyword>
<dbReference type="GO" id="GO:0016459">
    <property type="term" value="C:myosin complex"/>
    <property type="evidence" value="ECO:0007669"/>
    <property type="project" value="UniProtKB-KW"/>
</dbReference>
<dbReference type="GO" id="GO:0005524">
    <property type="term" value="F:ATP binding"/>
    <property type="evidence" value="ECO:0007669"/>
    <property type="project" value="UniProtKB-UniRule"/>
</dbReference>
<dbReference type="GO" id="GO:0001733">
    <property type="term" value="F:galactosylceramide sulfotransferase activity"/>
    <property type="evidence" value="ECO:0007669"/>
    <property type="project" value="InterPro"/>
</dbReference>
<reference evidence="16" key="1">
    <citation type="submission" date="2020-11" db="EMBL/GenBank/DDBJ databases">
        <authorList>
            <person name="Tran Van P."/>
        </authorList>
    </citation>
    <scope>NUCLEOTIDE SEQUENCE</scope>
</reference>
<dbReference type="Gene3D" id="1.20.120.720">
    <property type="entry name" value="Myosin VI head, motor domain, U50 subdomain"/>
    <property type="match status" value="1"/>
</dbReference>
<dbReference type="InterPro" id="IPR001609">
    <property type="entry name" value="Myosin_head_motor_dom-like"/>
</dbReference>
<keyword evidence="13" id="KW-0325">Glycoprotein</keyword>
<evidence type="ECO:0000256" key="6">
    <source>
        <dbReference type="ARBA" id="ARBA00022840"/>
    </source>
</evidence>
<evidence type="ECO:0000256" key="4">
    <source>
        <dbReference type="ARBA" id="ARBA00022692"/>
    </source>
</evidence>
<dbReference type="PANTHER" id="PTHR13140">
    <property type="entry name" value="MYOSIN"/>
    <property type="match status" value="1"/>
</dbReference>
<comment type="caution">
    <text evidence="15">Lacks conserved residue(s) required for the propagation of feature annotation.</text>
</comment>
<evidence type="ECO:0000256" key="5">
    <source>
        <dbReference type="ARBA" id="ARBA00022741"/>
    </source>
</evidence>
<protein>
    <submittedName>
        <fullName evidence="16">Uncharacterized protein</fullName>
    </submittedName>
</protein>
<keyword evidence="11" id="KW-0472">Membrane</keyword>
<dbReference type="Gene3D" id="1.20.58.530">
    <property type="match status" value="1"/>
</dbReference>
<dbReference type="CDD" id="cd00124">
    <property type="entry name" value="MYSc"/>
    <property type="match status" value="1"/>
</dbReference>
<evidence type="ECO:0000313" key="16">
    <source>
        <dbReference type="EMBL" id="CAD7229814.1"/>
    </source>
</evidence>
<dbReference type="GO" id="GO:0009247">
    <property type="term" value="P:glycolipid biosynthetic process"/>
    <property type="evidence" value="ECO:0007669"/>
    <property type="project" value="InterPro"/>
</dbReference>
<dbReference type="SUPFAM" id="SSF52540">
    <property type="entry name" value="P-loop containing nucleoside triphosphate hydrolases"/>
    <property type="match status" value="1"/>
</dbReference>
<evidence type="ECO:0000256" key="7">
    <source>
        <dbReference type="ARBA" id="ARBA00022968"/>
    </source>
</evidence>
<evidence type="ECO:0000256" key="1">
    <source>
        <dbReference type="ARBA" id="ARBA00004323"/>
    </source>
</evidence>
<dbReference type="Pfam" id="PF06990">
    <property type="entry name" value="Gal-3-0_sulfotr"/>
    <property type="match status" value="1"/>
</dbReference>
<evidence type="ECO:0000256" key="14">
    <source>
        <dbReference type="ARBA" id="ARBA00023203"/>
    </source>
</evidence>